<evidence type="ECO:0000256" key="4">
    <source>
        <dbReference type="ARBA" id="ARBA00022614"/>
    </source>
</evidence>
<keyword evidence="11" id="KW-0325">Glycoprotein</keyword>
<evidence type="ECO:0000256" key="1">
    <source>
        <dbReference type="ARBA" id="ARBA00004251"/>
    </source>
</evidence>
<sequence length="658" mass="73010">MESNHGLLFLGGCKLRCWWSCFDFDLSGREISSPIDDSSSLFRLQHLRQLNLALNQFMTAFPTIFDKLENLRYLNLSEAGFTGQIPIEISRLTRLVTLDLSIDTLFGTPLKLEKPNLKTLVQNLTKLRFLYLDGVNISATGNEWCQALSPLTELQVLSMSDCYLSGPIHSSLSRLRSLSVIRLDRNNLSGLIPQFFTKFPNLTCLSLSSVNFSGPIPSFSSSINLRELILALNQLNGTIHSTDWTGFSKLEIIGLGNNKLSGTISPTLLGISSLRTLSLSHNQFNGSIGDFHGKASSLINTLDLSNNMLQGQFPMFVFELHGLTSLNLSSNNFSGLIPVSAFQNLRNMSALGLSYNRWSIDATTTNISSLSFPTLAELDLASCNLTEFPDLARLNLFQNFLVGFERPLKNITSSLEILDLHGNQLQGEIPILSNAAYLDYSNNNFNSVLPAQIGDSLQYAFFFSLSNNNIQGSIPESICNSKCLEVLDLSNNSLSGPIPQCLFQISRSLWVLNLRRSNLSGIISDTFSKSCRLQTLNLNQNRLEGKVPKSLVNCKMVKLLDIGNNHINDSFPCHLKNIATLRVLVLRSNKFNGHIDCSGNNSGWPMLHILDLASNNFSGKLHLTCLRTLDAMQSNPDKNQSELQYLQFEALGVYVIVK</sequence>
<keyword evidence="9" id="KW-0472">Membrane</keyword>
<keyword evidence="10" id="KW-0675">Receptor</keyword>
<dbReference type="InterPro" id="IPR001611">
    <property type="entry name" value="Leu-rich_rpt"/>
</dbReference>
<comment type="similarity">
    <text evidence="2">Belongs to the RLP family.</text>
</comment>
<evidence type="ECO:0000256" key="10">
    <source>
        <dbReference type="ARBA" id="ARBA00023170"/>
    </source>
</evidence>
<dbReference type="FunFam" id="3.80.10.10:FF:000095">
    <property type="entry name" value="LRR receptor-like serine/threonine-protein kinase GSO1"/>
    <property type="match status" value="1"/>
</dbReference>
<dbReference type="PROSITE" id="PS51450">
    <property type="entry name" value="LRR"/>
    <property type="match status" value="1"/>
</dbReference>
<dbReference type="AlphaFoldDB" id="A0A2P5W670"/>
<dbReference type="SMART" id="SM00369">
    <property type="entry name" value="LRR_TYP"/>
    <property type="match status" value="5"/>
</dbReference>
<dbReference type="Proteomes" id="UP000239757">
    <property type="component" value="Unassembled WGS sequence"/>
</dbReference>
<dbReference type="PANTHER" id="PTHR48061:SF20">
    <property type="entry name" value="LEUCINE-RICH REPEAT RECEPTOR PROTEIN KINASE MSP1-LIKE"/>
    <property type="match status" value="1"/>
</dbReference>
<evidence type="ECO:0000256" key="3">
    <source>
        <dbReference type="ARBA" id="ARBA00022475"/>
    </source>
</evidence>
<dbReference type="InterPro" id="IPR003591">
    <property type="entry name" value="Leu-rich_rpt_typical-subtyp"/>
</dbReference>
<accession>A0A2P5W670</accession>
<reference evidence="12 13" key="1">
    <citation type="submission" date="2015-01" db="EMBL/GenBank/DDBJ databases">
        <title>Genome of allotetraploid Gossypium barbadense reveals genomic plasticity and fiber elongation in cotton evolution.</title>
        <authorList>
            <person name="Chen X."/>
            <person name="Liu X."/>
            <person name="Zhao B."/>
            <person name="Zheng H."/>
            <person name="Hu Y."/>
            <person name="Lu G."/>
            <person name="Yang C."/>
            <person name="Chen J."/>
            <person name="Shan C."/>
            <person name="Zhang L."/>
            <person name="Zhou Y."/>
            <person name="Wang L."/>
            <person name="Guo W."/>
            <person name="Bai Y."/>
            <person name="Ruan J."/>
            <person name="Shangguan X."/>
            <person name="Mao Y."/>
            <person name="Jiang J."/>
            <person name="Zhu Y."/>
            <person name="Lei J."/>
            <person name="Kang H."/>
            <person name="Chen S."/>
            <person name="He X."/>
            <person name="Wang R."/>
            <person name="Wang Y."/>
            <person name="Chen J."/>
            <person name="Wang L."/>
            <person name="Yu S."/>
            <person name="Wang B."/>
            <person name="Wei J."/>
            <person name="Song S."/>
            <person name="Lu X."/>
            <person name="Gao Z."/>
            <person name="Gu W."/>
            <person name="Deng X."/>
            <person name="Ma D."/>
            <person name="Wang S."/>
            <person name="Liang W."/>
            <person name="Fang L."/>
            <person name="Cai C."/>
            <person name="Zhu X."/>
            <person name="Zhou B."/>
            <person name="Zhang Y."/>
            <person name="Chen Z."/>
            <person name="Xu S."/>
            <person name="Zhu R."/>
            <person name="Wang S."/>
            <person name="Zhang T."/>
            <person name="Zhao G."/>
        </authorList>
    </citation>
    <scope>NUCLEOTIDE SEQUENCE [LARGE SCALE GENOMIC DNA]</scope>
    <source>
        <strain evidence="13">cv. Xinhai21</strain>
        <tissue evidence="12">Leaf</tissue>
    </source>
</reference>
<dbReference type="Gene3D" id="3.80.10.10">
    <property type="entry name" value="Ribonuclease Inhibitor"/>
    <property type="match status" value="3"/>
</dbReference>
<dbReference type="InterPro" id="IPR046956">
    <property type="entry name" value="RLP23-like"/>
</dbReference>
<evidence type="ECO:0000256" key="5">
    <source>
        <dbReference type="ARBA" id="ARBA00022692"/>
    </source>
</evidence>
<keyword evidence="5" id="KW-0812">Transmembrane</keyword>
<keyword evidence="8" id="KW-1133">Transmembrane helix</keyword>
<dbReference type="InterPro" id="IPR032675">
    <property type="entry name" value="LRR_dom_sf"/>
</dbReference>
<evidence type="ECO:0000256" key="8">
    <source>
        <dbReference type="ARBA" id="ARBA00022989"/>
    </source>
</evidence>
<dbReference type="EMBL" id="KZ668944">
    <property type="protein sequence ID" value="PPR86557.1"/>
    <property type="molecule type" value="Genomic_DNA"/>
</dbReference>
<comment type="subcellular location">
    <subcellularLocation>
        <location evidence="1">Cell membrane</location>
        <topology evidence="1">Single-pass type I membrane protein</topology>
    </subcellularLocation>
</comment>
<dbReference type="Pfam" id="PF00560">
    <property type="entry name" value="LRR_1"/>
    <property type="match status" value="8"/>
</dbReference>
<proteinExistence type="inferred from homology"/>
<dbReference type="PANTHER" id="PTHR48061">
    <property type="entry name" value="LEUCINE-RICH REPEAT RECEPTOR PROTEIN KINASE EMS1-LIKE-RELATED"/>
    <property type="match status" value="1"/>
</dbReference>
<evidence type="ECO:0000256" key="6">
    <source>
        <dbReference type="ARBA" id="ARBA00022729"/>
    </source>
</evidence>
<keyword evidence="7" id="KW-0677">Repeat</keyword>
<protein>
    <recommendedName>
        <fullName evidence="14">Leucine-rich repeat-containing N-terminal plant-type domain-containing protein</fullName>
    </recommendedName>
</protein>
<name>A0A2P5W670_GOSBA</name>
<keyword evidence="3" id="KW-1003">Cell membrane</keyword>
<evidence type="ECO:0008006" key="14">
    <source>
        <dbReference type="Google" id="ProtNLM"/>
    </source>
</evidence>
<organism evidence="12 13">
    <name type="scientific">Gossypium barbadense</name>
    <name type="common">Sea Island cotton</name>
    <name type="synonym">Hibiscus barbadensis</name>
    <dbReference type="NCBI Taxonomy" id="3634"/>
    <lineage>
        <taxon>Eukaryota</taxon>
        <taxon>Viridiplantae</taxon>
        <taxon>Streptophyta</taxon>
        <taxon>Embryophyta</taxon>
        <taxon>Tracheophyta</taxon>
        <taxon>Spermatophyta</taxon>
        <taxon>Magnoliopsida</taxon>
        <taxon>eudicotyledons</taxon>
        <taxon>Gunneridae</taxon>
        <taxon>Pentapetalae</taxon>
        <taxon>rosids</taxon>
        <taxon>malvids</taxon>
        <taxon>Malvales</taxon>
        <taxon>Malvaceae</taxon>
        <taxon>Malvoideae</taxon>
        <taxon>Gossypium</taxon>
    </lineage>
</organism>
<dbReference type="GO" id="GO:0005886">
    <property type="term" value="C:plasma membrane"/>
    <property type="evidence" value="ECO:0007669"/>
    <property type="project" value="UniProtKB-SubCell"/>
</dbReference>
<keyword evidence="4" id="KW-0433">Leucine-rich repeat</keyword>
<dbReference type="Pfam" id="PF13855">
    <property type="entry name" value="LRR_8"/>
    <property type="match status" value="1"/>
</dbReference>
<evidence type="ECO:0000256" key="9">
    <source>
        <dbReference type="ARBA" id="ARBA00023136"/>
    </source>
</evidence>
<dbReference type="OrthoDB" id="1394818at2759"/>
<evidence type="ECO:0000313" key="13">
    <source>
        <dbReference type="Proteomes" id="UP000239757"/>
    </source>
</evidence>
<evidence type="ECO:0000313" key="12">
    <source>
        <dbReference type="EMBL" id="PPR86557.1"/>
    </source>
</evidence>
<gene>
    <name evidence="12" type="ORF">GOBAR_AA34136</name>
</gene>
<evidence type="ECO:0000256" key="7">
    <source>
        <dbReference type="ARBA" id="ARBA00022737"/>
    </source>
</evidence>
<keyword evidence="6" id="KW-0732">Signal</keyword>
<dbReference type="SUPFAM" id="SSF52058">
    <property type="entry name" value="L domain-like"/>
    <property type="match status" value="2"/>
</dbReference>
<evidence type="ECO:0000256" key="2">
    <source>
        <dbReference type="ARBA" id="ARBA00009592"/>
    </source>
</evidence>
<evidence type="ECO:0000256" key="11">
    <source>
        <dbReference type="ARBA" id="ARBA00023180"/>
    </source>
</evidence>